<feature type="non-terminal residue" evidence="1">
    <location>
        <position position="1"/>
    </location>
</feature>
<protein>
    <submittedName>
        <fullName evidence="1">Uncharacterized protein</fullName>
    </submittedName>
</protein>
<organism evidence="1 2">
    <name type="scientific">Trema orientale</name>
    <name type="common">Charcoal tree</name>
    <name type="synonym">Celtis orientalis</name>
    <dbReference type="NCBI Taxonomy" id="63057"/>
    <lineage>
        <taxon>Eukaryota</taxon>
        <taxon>Viridiplantae</taxon>
        <taxon>Streptophyta</taxon>
        <taxon>Embryophyta</taxon>
        <taxon>Tracheophyta</taxon>
        <taxon>Spermatophyta</taxon>
        <taxon>Magnoliopsida</taxon>
        <taxon>eudicotyledons</taxon>
        <taxon>Gunneridae</taxon>
        <taxon>Pentapetalae</taxon>
        <taxon>rosids</taxon>
        <taxon>fabids</taxon>
        <taxon>Rosales</taxon>
        <taxon>Cannabaceae</taxon>
        <taxon>Trema</taxon>
    </lineage>
</organism>
<dbReference type="EMBL" id="JXTC01000008">
    <property type="protein sequence ID" value="POO01498.1"/>
    <property type="molecule type" value="Genomic_DNA"/>
</dbReference>
<evidence type="ECO:0000313" key="2">
    <source>
        <dbReference type="Proteomes" id="UP000237000"/>
    </source>
</evidence>
<dbReference type="Proteomes" id="UP000237000">
    <property type="component" value="Unassembled WGS sequence"/>
</dbReference>
<sequence>LHLELDGDRDEVGLEQARDMGVILEGVGSDVLQHLGHHQTIDSCSFPSSAAVLRGLDAAEPEKWYRD</sequence>
<evidence type="ECO:0000313" key="1">
    <source>
        <dbReference type="EMBL" id="POO01498.1"/>
    </source>
</evidence>
<name>A0A2P5FUM7_TREOI</name>
<comment type="caution">
    <text evidence="1">The sequence shown here is derived from an EMBL/GenBank/DDBJ whole genome shotgun (WGS) entry which is preliminary data.</text>
</comment>
<dbReference type="InParanoid" id="A0A2P5FUM7"/>
<accession>A0A2P5FUM7</accession>
<keyword evidence="2" id="KW-1185">Reference proteome</keyword>
<dbReference type="AlphaFoldDB" id="A0A2P5FUM7"/>
<reference evidence="2" key="1">
    <citation type="submission" date="2016-06" db="EMBL/GenBank/DDBJ databases">
        <title>Parallel loss of symbiosis genes in relatives of nitrogen-fixing non-legume Parasponia.</title>
        <authorList>
            <person name="Van Velzen R."/>
            <person name="Holmer R."/>
            <person name="Bu F."/>
            <person name="Rutten L."/>
            <person name="Van Zeijl A."/>
            <person name="Liu W."/>
            <person name="Santuari L."/>
            <person name="Cao Q."/>
            <person name="Sharma T."/>
            <person name="Shen D."/>
            <person name="Roswanjaya Y."/>
            <person name="Wardhani T."/>
            <person name="Kalhor M.S."/>
            <person name="Jansen J."/>
            <person name="Van den Hoogen J."/>
            <person name="Gungor B."/>
            <person name="Hartog M."/>
            <person name="Hontelez J."/>
            <person name="Verver J."/>
            <person name="Yang W.-C."/>
            <person name="Schijlen E."/>
            <person name="Repin R."/>
            <person name="Schilthuizen M."/>
            <person name="Schranz E."/>
            <person name="Heidstra R."/>
            <person name="Miyata K."/>
            <person name="Fedorova E."/>
            <person name="Kohlen W."/>
            <person name="Bisseling T."/>
            <person name="Smit S."/>
            <person name="Geurts R."/>
        </authorList>
    </citation>
    <scope>NUCLEOTIDE SEQUENCE [LARGE SCALE GENOMIC DNA]</scope>
    <source>
        <strain evidence="2">cv. RG33-2</strain>
    </source>
</reference>
<gene>
    <name evidence="1" type="ORF">TorRG33x02_028050</name>
</gene>
<proteinExistence type="predicted"/>